<gene>
    <name evidence="1" type="ORF">PEDI_27380</name>
</gene>
<reference evidence="1 2" key="1">
    <citation type="submission" date="2021-12" db="EMBL/GenBank/DDBJ databases">
        <title>Genome sequencing of bacteria with rrn-lacking chromosome and rrn-plasmid.</title>
        <authorList>
            <person name="Anda M."/>
            <person name="Iwasaki W."/>
        </authorList>
    </citation>
    <scope>NUCLEOTIDE SEQUENCE [LARGE SCALE GENOMIC DNA]</scope>
    <source>
        <strain evidence="1 2">NBRC 15940</strain>
    </source>
</reference>
<dbReference type="EMBL" id="BQKE01000001">
    <property type="protein sequence ID" value="GJM62186.1"/>
    <property type="molecule type" value="Genomic_DNA"/>
</dbReference>
<organism evidence="1 2">
    <name type="scientific">Persicobacter diffluens</name>
    <dbReference type="NCBI Taxonomy" id="981"/>
    <lineage>
        <taxon>Bacteria</taxon>
        <taxon>Pseudomonadati</taxon>
        <taxon>Bacteroidota</taxon>
        <taxon>Cytophagia</taxon>
        <taxon>Cytophagales</taxon>
        <taxon>Persicobacteraceae</taxon>
        <taxon>Persicobacter</taxon>
    </lineage>
</organism>
<accession>A0AAN5AM94</accession>
<name>A0AAN5AM94_9BACT</name>
<sequence length="174" mass="19987">MSLQDQPIVNKVANSGLEQIDLETLRPEGERVLLDIKDQLFQGMILREKDFRDFVKATDWTQYQDKHVAITCSEDAIVPTWAFMLLTTRLNPFAHTIVFGDLEELETVIFRKALAHFDYKQFEDKMVVIKGCSDKAVPTSAYVELSHRLVPHAKGIMYGEPCSTVPIYKKPRKK</sequence>
<dbReference type="RefSeq" id="WP_338237522.1">
    <property type="nucleotide sequence ID" value="NZ_BQKE01000001.1"/>
</dbReference>
<dbReference type="Proteomes" id="UP001310022">
    <property type="component" value="Unassembled WGS sequence"/>
</dbReference>
<keyword evidence="2" id="KW-1185">Reference proteome</keyword>
<evidence type="ECO:0000313" key="1">
    <source>
        <dbReference type="EMBL" id="GJM62186.1"/>
    </source>
</evidence>
<dbReference type="InterPro" id="IPR018914">
    <property type="entry name" value="DUF2480"/>
</dbReference>
<protein>
    <recommendedName>
        <fullName evidence="3">DUF2480 family protein</fullName>
    </recommendedName>
</protein>
<comment type="caution">
    <text evidence="1">The sequence shown here is derived from an EMBL/GenBank/DDBJ whole genome shotgun (WGS) entry which is preliminary data.</text>
</comment>
<evidence type="ECO:0000313" key="2">
    <source>
        <dbReference type="Proteomes" id="UP001310022"/>
    </source>
</evidence>
<proteinExistence type="predicted"/>
<dbReference type="AlphaFoldDB" id="A0AAN5AM94"/>
<dbReference type="Pfam" id="PF10652">
    <property type="entry name" value="DUF2480"/>
    <property type="match status" value="1"/>
</dbReference>
<evidence type="ECO:0008006" key="3">
    <source>
        <dbReference type="Google" id="ProtNLM"/>
    </source>
</evidence>